<name>A0A2K8KCT2_9RHOB</name>
<proteinExistence type="inferred from homology"/>
<dbReference type="InterPro" id="IPR005545">
    <property type="entry name" value="YCII"/>
</dbReference>
<dbReference type="Pfam" id="PF03795">
    <property type="entry name" value="YCII"/>
    <property type="match status" value="1"/>
</dbReference>
<dbReference type="EMBL" id="CP024899">
    <property type="protein sequence ID" value="ATX65713.1"/>
    <property type="molecule type" value="Genomic_DNA"/>
</dbReference>
<dbReference type="SUPFAM" id="SSF54909">
    <property type="entry name" value="Dimeric alpha+beta barrel"/>
    <property type="match status" value="1"/>
</dbReference>
<sequence>MFFLMICHHNDGPEIGALRDKLRPEHRDWVASGGNGLAVVLTGSALWDETGAGIGNFGILQAESEAQARAFAEGDPFAKGGVVRDITLTRLADSFRAERIDPLSKT</sequence>
<evidence type="ECO:0000259" key="2">
    <source>
        <dbReference type="Pfam" id="PF03795"/>
    </source>
</evidence>
<dbReference type="AlphaFoldDB" id="A0A2K8KCT2"/>
<evidence type="ECO:0000313" key="4">
    <source>
        <dbReference type="Proteomes" id="UP000228948"/>
    </source>
</evidence>
<feature type="domain" description="YCII-related" evidence="2">
    <location>
        <begin position="1"/>
        <end position="89"/>
    </location>
</feature>
<protein>
    <recommendedName>
        <fullName evidence="2">YCII-related domain-containing protein</fullName>
    </recommendedName>
</protein>
<gene>
    <name evidence="3" type="ORF">BG454_07635</name>
</gene>
<dbReference type="Proteomes" id="UP000228948">
    <property type="component" value="Chromosome"/>
</dbReference>
<dbReference type="OrthoDB" id="2293521at2"/>
<evidence type="ECO:0000256" key="1">
    <source>
        <dbReference type="ARBA" id="ARBA00007689"/>
    </source>
</evidence>
<dbReference type="Gene3D" id="3.30.70.1060">
    <property type="entry name" value="Dimeric alpha+beta barrel"/>
    <property type="match status" value="1"/>
</dbReference>
<dbReference type="KEGG" id="rbg:BG454_07635"/>
<evidence type="ECO:0000313" key="3">
    <source>
        <dbReference type="EMBL" id="ATX65713.1"/>
    </source>
</evidence>
<dbReference type="STRING" id="441209.GCA_001870665_01304"/>
<reference evidence="3 4" key="1">
    <citation type="submission" date="2017-11" db="EMBL/GenBank/DDBJ databases">
        <title>Revised Sequence and Annotation of the Rhodobaca barguzinensis strain alga05 Genome.</title>
        <authorList>
            <person name="Kopejtka K."/>
            <person name="Tomasch J.M."/>
            <person name="Bunk B."/>
            <person name="Koblizek M."/>
        </authorList>
    </citation>
    <scope>NUCLEOTIDE SEQUENCE [LARGE SCALE GENOMIC DNA]</scope>
    <source>
        <strain evidence="4">alga05</strain>
    </source>
</reference>
<dbReference type="InterPro" id="IPR011008">
    <property type="entry name" value="Dimeric_a/b-barrel"/>
</dbReference>
<comment type="similarity">
    <text evidence="1">Belongs to the YciI family.</text>
</comment>
<organism evidence="3 4">
    <name type="scientific">Roseinatronobacter bogoriensis subsp. barguzinensis</name>
    <dbReference type="NCBI Taxonomy" id="441209"/>
    <lineage>
        <taxon>Bacteria</taxon>
        <taxon>Pseudomonadati</taxon>
        <taxon>Pseudomonadota</taxon>
        <taxon>Alphaproteobacteria</taxon>
        <taxon>Rhodobacterales</taxon>
        <taxon>Paracoccaceae</taxon>
        <taxon>Roseinatronobacter</taxon>
    </lineage>
</organism>
<dbReference type="RefSeq" id="WP_071480267.1">
    <property type="nucleotide sequence ID" value="NZ_CP024899.1"/>
</dbReference>
<keyword evidence="4" id="KW-1185">Reference proteome</keyword>
<accession>A0A2K8KCT2</accession>